<accession>A0ABN7AAU2</accession>
<keyword evidence="2" id="KW-1185">Reference proteome</keyword>
<evidence type="ECO:0000313" key="1">
    <source>
        <dbReference type="EMBL" id="BES89439.1"/>
    </source>
</evidence>
<reference evidence="1 2" key="1">
    <citation type="submission" date="2023-09" db="EMBL/GenBank/DDBJ databases">
        <title>Nesidiocoris tenuis whole genome shotgun sequence.</title>
        <authorList>
            <person name="Shibata T."/>
            <person name="Shimoda M."/>
            <person name="Kobayashi T."/>
            <person name="Uehara T."/>
        </authorList>
    </citation>
    <scope>NUCLEOTIDE SEQUENCE [LARGE SCALE GENOMIC DNA]</scope>
    <source>
        <strain evidence="1 2">Japan</strain>
    </source>
</reference>
<protein>
    <submittedName>
        <fullName evidence="1">Uncharacterized protein</fullName>
    </submittedName>
</protein>
<sequence>MLKIGNSCKIGNRWVFKQHKSTFVNSTGKIYEKKLGQNTGEYMLKWRLERRKGGSKRCCCRAEEDSRLGLLDGSVEVDGAQSFRKKFHDGQTKAIRGSDIRPTISLPHDV</sequence>
<proteinExistence type="predicted"/>
<name>A0ABN7AAU2_9HEMI</name>
<dbReference type="Proteomes" id="UP001307889">
    <property type="component" value="Chromosome 1"/>
</dbReference>
<organism evidence="1 2">
    <name type="scientific">Nesidiocoris tenuis</name>
    <dbReference type="NCBI Taxonomy" id="355587"/>
    <lineage>
        <taxon>Eukaryota</taxon>
        <taxon>Metazoa</taxon>
        <taxon>Ecdysozoa</taxon>
        <taxon>Arthropoda</taxon>
        <taxon>Hexapoda</taxon>
        <taxon>Insecta</taxon>
        <taxon>Pterygota</taxon>
        <taxon>Neoptera</taxon>
        <taxon>Paraneoptera</taxon>
        <taxon>Hemiptera</taxon>
        <taxon>Heteroptera</taxon>
        <taxon>Panheteroptera</taxon>
        <taxon>Cimicomorpha</taxon>
        <taxon>Miridae</taxon>
        <taxon>Dicyphina</taxon>
        <taxon>Nesidiocoris</taxon>
    </lineage>
</organism>
<evidence type="ECO:0000313" key="2">
    <source>
        <dbReference type="Proteomes" id="UP001307889"/>
    </source>
</evidence>
<gene>
    <name evidence="1" type="ORF">NTJ_02247</name>
</gene>
<dbReference type="EMBL" id="AP028909">
    <property type="protein sequence ID" value="BES89439.1"/>
    <property type="molecule type" value="Genomic_DNA"/>
</dbReference>